<dbReference type="Proteomes" id="UP001151529">
    <property type="component" value="Chromosome 4"/>
</dbReference>
<keyword evidence="2" id="KW-1185">Reference proteome</keyword>
<evidence type="ECO:0000313" key="1">
    <source>
        <dbReference type="EMBL" id="KAJ6707221.1"/>
    </source>
</evidence>
<evidence type="ECO:0000313" key="2">
    <source>
        <dbReference type="Proteomes" id="UP001151529"/>
    </source>
</evidence>
<dbReference type="AlphaFoldDB" id="A0A9Q0QIL4"/>
<sequence length="238" mass="27680">MASNFFDQILNGNRNKNSKSLSITSAFIYYQWNRQFKTTMTIASSTRTKDFPFHDCIVIHDPAHSTSTQHSQNPCRILPSLASHLRLSSISRLIIKGSSADFSLIRSDTAIIDDPETRSREKRLKLHRDLKGNEKNLKSIASARPIPHRVDSSAVGVFGRRRRRRNRWWRRRATIELVTRSTQQICVDFLSAGRKTLATKSHHMHFKIQKRAYLHFIEFLSRLHLLLLATNLNPRLWH</sequence>
<reference evidence="1" key="1">
    <citation type="submission" date="2022-11" db="EMBL/GenBank/DDBJ databases">
        <authorList>
            <person name="Hyden B.L."/>
            <person name="Feng K."/>
            <person name="Yates T."/>
            <person name="Jawdy S."/>
            <person name="Smart L.B."/>
            <person name="Muchero W."/>
        </authorList>
    </citation>
    <scope>NUCLEOTIDE SEQUENCE</scope>
    <source>
        <tissue evidence="1">Shoot tip</tissue>
    </source>
</reference>
<proteinExistence type="predicted"/>
<dbReference type="OrthoDB" id="10393702at2759"/>
<gene>
    <name evidence="1" type="ORF">OIU85_027562</name>
</gene>
<name>A0A9Q0QIL4_SALVM</name>
<organism evidence="1 2">
    <name type="scientific">Salix viminalis</name>
    <name type="common">Common osier</name>
    <name type="synonym">Basket willow</name>
    <dbReference type="NCBI Taxonomy" id="40686"/>
    <lineage>
        <taxon>Eukaryota</taxon>
        <taxon>Viridiplantae</taxon>
        <taxon>Streptophyta</taxon>
        <taxon>Embryophyta</taxon>
        <taxon>Tracheophyta</taxon>
        <taxon>Spermatophyta</taxon>
        <taxon>Magnoliopsida</taxon>
        <taxon>eudicotyledons</taxon>
        <taxon>Gunneridae</taxon>
        <taxon>Pentapetalae</taxon>
        <taxon>rosids</taxon>
        <taxon>fabids</taxon>
        <taxon>Malpighiales</taxon>
        <taxon>Salicaceae</taxon>
        <taxon>Saliceae</taxon>
        <taxon>Salix</taxon>
    </lineage>
</organism>
<dbReference type="EMBL" id="JAPFFL010000008">
    <property type="protein sequence ID" value="KAJ6707221.1"/>
    <property type="molecule type" value="Genomic_DNA"/>
</dbReference>
<comment type="caution">
    <text evidence="1">The sequence shown here is derived from an EMBL/GenBank/DDBJ whole genome shotgun (WGS) entry which is preliminary data.</text>
</comment>
<accession>A0A9Q0QIL4</accession>
<protein>
    <submittedName>
        <fullName evidence="1">Uncharacterized protein</fullName>
    </submittedName>
</protein>
<reference evidence="1" key="2">
    <citation type="journal article" date="2023" name="Int. J. Mol. Sci.">
        <title>De Novo Assembly and Annotation of 11 Diverse Shrub Willow (Salix) Genomes Reveals Novel Gene Organization in Sex-Linked Regions.</title>
        <authorList>
            <person name="Hyden B."/>
            <person name="Feng K."/>
            <person name="Yates T.B."/>
            <person name="Jawdy S."/>
            <person name="Cereghino C."/>
            <person name="Smart L.B."/>
            <person name="Muchero W."/>
        </authorList>
    </citation>
    <scope>NUCLEOTIDE SEQUENCE [LARGE SCALE GENOMIC DNA]</scope>
    <source>
        <tissue evidence="1">Shoot tip</tissue>
    </source>
</reference>